<dbReference type="Pfam" id="PF05193">
    <property type="entry name" value="Peptidase_M16_C"/>
    <property type="match status" value="1"/>
</dbReference>
<comment type="caution">
    <text evidence="6">The sequence shown here is derived from an EMBL/GenBank/DDBJ whole genome shotgun (WGS) entry which is preliminary data.</text>
</comment>
<dbReference type="InterPro" id="IPR011765">
    <property type="entry name" value="Pept_M16_N"/>
</dbReference>
<dbReference type="SUPFAM" id="SSF63411">
    <property type="entry name" value="LuxS/MPP-like metallohydrolase"/>
    <property type="match status" value="2"/>
</dbReference>
<evidence type="ECO:0000256" key="3">
    <source>
        <dbReference type="SAM" id="MobiDB-lite"/>
    </source>
</evidence>
<feature type="domain" description="Peptidase M16 N-terminal" evidence="4">
    <location>
        <begin position="32"/>
        <end position="177"/>
    </location>
</feature>
<dbReference type="GO" id="GO:0006508">
    <property type="term" value="P:proteolysis"/>
    <property type="evidence" value="ECO:0007669"/>
    <property type="project" value="UniProtKB-KW"/>
</dbReference>
<keyword evidence="6" id="KW-0378">Hydrolase</keyword>
<organism evidence="6 7">
    <name type="scientific">Schaalia odontolytica</name>
    <dbReference type="NCBI Taxonomy" id="1660"/>
    <lineage>
        <taxon>Bacteria</taxon>
        <taxon>Bacillati</taxon>
        <taxon>Actinomycetota</taxon>
        <taxon>Actinomycetes</taxon>
        <taxon>Actinomycetales</taxon>
        <taxon>Actinomycetaceae</taxon>
        <taxon>Schaalia</taxon>
    </lineage>
</organism>
<name>A0A0V8RR96_9ACTO</name>
<dbReference type="PANTHER" id="PTHR11851:SF49">
    <property type="entry name" value="MITOCHONDRIAL-PROCESSING PEPTIDASE SUBUNIT ALPHA"/>
    <property type="match status" value="1"/>
</dbReference>
<reference evidence="6 7" key="1">
    <citation type="submission" date="2015-10" db="EMBL/GenBank/DDBJ databases">
        <title>Draft Genome of Actinomyces odontolyticus subsp. actinosynbacter strain XH001.</title>
        <authorList>
            <person name="Mclean J.S."/>
            <person name="He X."/>
        </authorList>
    </citation>
    <scope>NUCLEOTIDE SEQUENCE [LARGE SCALE GENOMIC DNA]</scope>
    <source>
        <strain evidence="6 7">XH001</strain>
    </source>
</reference>
<dbReference type="InterPro" id="IPR050361">
    <property type="entry name" value="MPP/UQCRC_Complex"/>
</dbReference>
<dbReference type="Proteomes" id="UP000054686">
    <property type="component" value="Unassembled WGS sequence"/>
</dbReference>
<evidence type="ECO:0000256" key="1">
    <source>
        <dbReference type="ARBA" id="ARBA00007261"/>
    </source>
</evidence>
<gene>
    <name evidence="6" type="ORF">APY09_09180</name>
</gene>
<dbReference type="RefSeq" id="WP_060567507.1">
    <property type="nucleotide sequence ID" value="NZ_CP040006.1"/>
</dbReference>
<evidence type="ECO:0000259" key="5">
    <source>
        <dbReference type="Pfam" id="PF05193"/>
    </source>
</evidence>
<dbReference type="InterPro" id="IPR007863">
    <property type="entry name" value="Peptidase_M16_C"/>
</dbReference>
<evidence type="ECO:0000259" key="4">
    <source>
        <dbReference type="Pfam" id="PF00675"/>
    </source>
</evidence>
<dbReference type="EMBL" id="LLVT01000003">
    <property type="protein sequence ID" value="KSW10656.1"/>
    <property type="molecule type" value="Genomic_DNA"/>
</dbReference>
<evidence type="ECO:0000256" key="2">
    <source>
        <dbReference type="RuleBase" id="RU004447"/>
    </source>
</evidence>
<keyword evidence="6" id="KW-0645">Protease</keyword>
<dbReference type="OrthoDB" id="9811314at2"/>
<dbReference type="Gene3D" id="3.30.830.10">
    <property type="entry name" value="Metalloenzyme, LuxS/M16 peptidase-like"/>
    <property type="match status" value="2"/>
</dbReference>
<dbReference type="PROSITE" id="PS00143">
    <property type="entry name" value="INSULINASE"/>
    <property type="match status" value="1"/>
</dbReference>
<dbReference type="InterPro" id="IPR011249">
    <property type="entry name" value="Metalloenz_LuxS/M16"/>
</dbReference>
<protein>
    <submittedName>
        <fullName evidence="6">Zinc protease</fullName>
    </submittedName>
</protein>
<accession>A0A0V8RR96</accession>
<dbReference type="GO" id="GO:0046872">
    <property type="term" value="F:metal ion binding"/>
    <property type="evidence" value="ECO:0007669"/>
    <property type="project" value="InterPro"/>
</dbReference>
<evidence type="ECO:0000313" key="6">
    <source>
        <dbReference type="EMBL" id="KSW10656.1"/>
    </source>
</evidence>
<dbReference type="GO" id="GO:0004222">
    <property type="term" value="F:metalloendopeptidase activity"/>
    <property type="evidence" value="ECO:0007669"/>
    <property type="project" value="InterPro"/>
</dbReference>
<comment type="similarity">
    <text evidence="1 2">Belongs to the peptidase M16 family.</text>
</comment>
<dbReference type="InterPro" id="IPR001431">
    <property type="entry name" value="Pept_M16_Zn_BS"/>
</dbReference>
<sequence length="434" mass="46988">MTPKPLPLDEARLSIEDGDTRIERTILGAGTRVLTQAIPATKSAGVSLWVPVGSRDEGPRTAGSTHFLEHLLFKGTNKRSALDIAVAFDSVGGESNAETAREHTAYWARVRDADLDMAIETLTDMVTDSRLDEEDFSMERGVILDELAMGEDSPTDTVHDTFQLAVHGDRPIGRPVGGTPQAIREVERADVWEHYQAHYGPSSLIVAAAGNVDHESVCERVQAALEGSPWDAGSAASPRPRRSTTVTPIADHDKDITRRRDVTQAHVIIGCEGLSATDPAGPTMSVLLSVLGGSMSSRLFQEVREKRGLAYTTYAFDVAYSDTGTFGMYAGCSPDKVDEVEAIMRAQLEDLAADGPTEEEMTRVRGQVRGGVVLGLEDNWSRMMRLGRSEIIGRYRPIDESLAEFDAVQAGDVRALAASLIAKLDCRALVLPAQ</sequence>
<proteinExistence type="inferred from homology"/>
<dbReference type="AlphaFoldDB" id="A0A0V8RR96"/>
<feature type="region of interest" description="Disordered" evidence="3">
    <location>
        <begin position="228"/>
        <end position="251"/>
    </location>
</feature>
<evidence type="ECO:0000313" key="7">
    <source>
        <dbReference type="Proteomes" id="UP000054686"/>
    </source>
</evidence>
<dbReference type="PANTHER" id="PTHR11851">
    <property type="entry name" value="METALLOPROTEASE"/>
    <property type="match status" value="1"/>
</dbReference>
<dbReference type="Pfam" id="PF00675">
    <property type="entry name" value="Peptidase_M16"/>
    <property type="match status" value="1"/>
</dbReference>
<feature type="domain" description="Peptidase M16 C-terminal" evidence="5">
    <location>
        <begin position="186"/>
        <end position="367"/>
    </location>
</feature>